<evidence type="ECO:0000256" key="2">
    <source>
        <dbReference type="ARBA" id="ARBA00022692"/>
    </source>
</evidence>
<dbReference type="GO" id="GO:0015020">
    <property type="term" value="F:glucuronosyltransferase activity"/>
    <property type="evidence" value="ECO:0007669"/>
    <property type="project" value="TreeGrafter"/>
</dbReference>
<evidence type="ECO:0000256" key="5">
    <source>
        <dbReference type="ARBA" id="ARBA00023136"/>
    </source>
</evidence>
<organism evidence="8">
    <name type="scientific">Blastocystis hominis</name>
    <dbReference type="NCBI Taxonomy" id="12968"/>
    <lineage>
        <taxon>Eukaryota</taxon>
        <taxon>Sar</taxon>
        <taxon>Stramenopiles</taxon>
        <taxon>Bigyra</taxon>
        <taxon>Opalozoa</taxon>
        <taxon>Opalinata</taxon>
        <taxon>Blastocystidae</taxon>
        <taxon>Blastocystis</taxon>
    </lineage>
</organism>
<evidence type="ECO:0000256" key="1">
    <source>
        <dbReference type="ARBA" id="ARBA00004606"/>
    </source>
</evidence>
<evidence type="ECO:0000256" key="6">
    <source>
        <dbReference type="ARBA" id="ARBA00023180"/>
    </source>
</evidence>
<evidence type="ECO:0000256" key="7">
    <source>
        <dbReference type="SAM" id="Phobius"/>
    </source>
</evidence>
<dbReference type="PANTHER" id="PTHR12270:SF25">
    <property type="entry name" value="GLYCOSYLTRANSFERASE-LIKE PROTEIN LARGE"/>
    <property type="match status" value="1"/>
</dbReference>
<keyword evidence="3" id="KW-0735">Signal-anchor</keyword>
<dbReference type="OrthoDB" id="411524at2759"/>
<name>D8M991_BLAHO</name>
<reference evidence="8" key="1">
    <citation type="submission" date="2010-02" db="EMBL/GenBank/DDBJ databases">
        <title>Sequencing and annotation of the Blastocystis hominis genome.</title>
        <authorList>
            <person name="Wincker P."/>
        </authorList>
    </citation>
    <scope>NUCLEOTIDE SEQUENCE</scope>
    <source>
        <strain evidence="8">Singapore isolate B</strain>
    </source>
</reference>
<evidence type="ECO:0000256" key="3">
    <source>
        <dbReference type="ARBA" id="ARBA00022968"/>
    </source>
</evidence>
<gene>
    <name evidence="8" type="ORF">GSBLH_T00004343001</name>
</gene>
<comment type="subcellular location">
    <subcellularLocation>
        <location evidence="1">Membrane</location>
        <topology evidence="1">Single-pass type II membrane protein</topology>
    </subcellularLocation>
</comment>
<accession>D8M991</accession>
<dbReference type="GeneID" id="24921375"/>
<keyword evidence="9" id="KW-1185">Reference proteome</keyword>
<protein>
    <submittedName>
        <fullName evidence="8">Uncharacterized protein</fullName>
    </submittedName>
</protein>
<dbReference type="GO" id="GO:0042285">
    <property type="term" value="F:xylosyltransferase activity"/>
    <property type="evidence" value="ECO:0007669"/>
    <property type="project" value="TreeGrafter"/>
</dbReference>
<dbReference type="AlphaFoldDB" id="D8M991"/>
<keyword evidence="2 7" id="KW-0812">Transmembrane</keyword>
<dbReference type="RefSeq" id="XP_012898678.1">
    <property type="nucleotide sequence ID" value="XM_013043224.1"/>
</dbReference>
<dbReference type="Proteomes" id="UP000008312">
    <property type="component" value="Unassembled WGS sequence"/>
</dbReference>
<feature type="transmembrane region" description="Helical" evidence="7">
    <location>
        <begin position="12"/>
        <end position="31"/>
    </location>
</feature>
<dbReference type="PANTHER" id="PTHR12270">
    <property type="entry name" value="GLYCOSYLTRANSFERASE-RELATED"/>
    <property type="match status" value="1"/>
</dbReference>
<dbReference type="InterPro" id="IPR051292">
    <property type="entry name" value="Xyl/GlcA_transferase"/>
</dbReference>
<keyword evidence="6" id="KW-0325">Glycoprotein</keyword>
<dbReference type="EMBL" id="FN668688">
    <property type="protein sequence ID" value="CBK24630.2"/>
    <property type="molecule type" value="Genomic_DNA"/>
</dbReference>
<keyword evidence="4 7" id="KW-1133">Transmembrane helix</keyword>
<proteinExistence type="predicted"/>
<sequence>MTFGKGVLKNIIIVLSLVIIGFMMTTTLLLTRDYTSYIINKRSPSTSQESSSTSESYIDAIQHSPLFIHKFSENEFGDRQQNNGKMVQSSSNTFDLYPDDTFDITLVTYASASMYELAPKYCRQWEGPIVIVVSYNQNEESQLTQFLASIASFPAVSVIPFPITAVSPVNAMKNAGIAAVRTTHYVFAEFDLVPSSNLYSVLKLTPGYLWRDPYFIGVIPAYEWAHPLYDEAAANWREFDRSPRGDKSIRQCLKEYRCRPIQTGTIPMQFRTFSYIYWRNMNCIDSDTEIYFMARKSEALPRYSESVVERGFDNVEMVERLRYTAAKFGMLCSGFLFRVPGVG</sequence>
<dbReference type="GO" id="GO:0016020">
    <property type="term" value="C:membrane"/>
    <property type="evidence" value="ECO:0007669"/>
    <property type="project" value="UniProtKB-SubCell"/>
</dbReference>
<evidence type="ECO:0000313" key="8">
    <source>
        <dbReference type="EMBL" id="CBK24630.2"/>
    </source>
</evidence>
<dbReference type="GO" id="GO:0035269">
    <property type="term" value="P:protein O-linked glycosylation via mannose"/>
    <property type="evidence" value="ECO:0007669"/>
    <property type="project" value="TreeGrafter"/>
</dbReference>
<keyword evidence="5 7" id="KW-0472">Membrane</keyword>
<evidence type="ECO:0000256" key="4">
    <source>
        <dbReference type="ARBA" id="ARBA00022989"/>
    </source>
</evidence>
<dbReference type="InParanoid" id="D8M991"/>
<evidence type="ECO:0000313" key="9">
    <source>
        <dbReference type="Proteomes" id="UP000008312"/>
    </source>
</evidence>